<dbReference type="PANTHER" id="PTHR47966:SF65">
    <property type="entry name" value="ASPARTIC-TYPE ENDOPEPTIDASE"/>
    <property type="match status" value="1"/>
</dbReference>
<dbReference type="Proteomes" id="UP000033140">
    <property type="component" value="Unassembled WGS sequence"/>
</dbReference>
<gene>
    <name evidence="10" type="ORF">G7K_6498-t1</name>
</gene>
<dbReference type="AlphaFoldDB" id="A0A0E9NSM1"/>
<evidence type="ECO:0000256" key="7">
    <source>
        <dbReference type="PIRSR" id="PIRSR601461-2"/>
    </source>
</evidence>
<feature type="domain" description="Peptidase A1" evidence="9">
    <location>
        <begin position="309"/>
        <end position="649"/>
    </location>
</feature>
<keyword evidence="5" id="KW-0378">Hydrolase</keyword>
<evidence type="ECO:0000259" key="9">
    <source>
        <dbReference type="PROSITE" id="PS51767"/>
    </source>
</evidence>
<feature type="region of interest" description="Disordered" evidence="8">
    <location>
        <begin position="239"/>
        <end position="260"/>
    </location>
</feature>
<dbReference type="InterPro" id="IPR021109">
    <property type="entry name" value="Peptidase_aspartic_dom_sf"/>
</dbReference>
<reference evidence="10 11" key="3">
    <citation type="journal article" date="2015" name="Genome Announc.">
        <title>Draft Genome Sequence of the Archiascomycetous Yeast Saitoella complicata.</title>
        <authorList>
            <person name="Yamauchi K."/>
            <person name="Kondo S."/>
            <person name="Hamamoto M."/>
            <person name="Takahashi Y."/>
            <person name="Ogura Y."/>
            <person name="Hayashi T."/>
            <person name="Nishida H."/>
        </authorList>
    </citation>
    <scope>NUCLEOTIDE SEQUENCE [LARGE SCALE GENOMIC DNA]</scope>
    <source>
        <strain evidence="10 11">NRRL Y-17804</strain>
    </source>
</reference>
<evidence type="ECO:0000256" key="5">
    <source>
        <dbReference type="ARBA" id="ARBA00022801"/>
    </source>
</evidence>
<dbReference type="PANTHER" id="PTHR47966">
    <property type="entry name" value="BETA-SITE APP-CLEAVING ENZYME, ISOFORM A-RELATED"/>
    <property type="match status" value="1"/>
</dbReference>
<dbReference type="InterPro" id="IPR033876">
    <property type="entry name" value="SAP-like"/>
</dbReference>
<reference evidence="10 11" key="2">
    <citation type="journal article" date="2014" name="J. Gen. Appl. Microbiol.">
        <title>The early diverging ascomycetous budding yeast Saitoella complicata has three histone deacetylases belonging to the Clr6, Hos2, and Rpd3 lineages.</title>
        <authorList>
            <person name="Nishida H."/>
            <person name="Matsumoto T."/>
            <person name="Kondo S."/>
            <person name="Hamamoto M."/>
            <person name="Yoshikawa H."/>
        </authorList>
    </citation>
    <scope>NUCLEOTIDE SEQUENCE [LARGE SCALE GENOMIC DNA]</scope>
    <source>
        <strain evidence="10 11">NRRL Y-17804</strain>
    </source>
</reference>
<comment type="caution">
    <text evidence="10">The sequence shown here is derived from an EMBL/GenBank/DDBJ whole genome shotgun (WGS) entry which is preliminary data.</text>
</comment>
<accession>A0A0E9NSM1</accession>
<feature type="active site" evidence="6">
    <location>
        <position position="519"/>
    </location>
</feature>
<dbReference type="EMBL" id="BACD03000068">
    <property type="protein sequence ID" value="GAO52420.1"/>
    <property type="molecule type" value="Genomic_DNA"/>
</dbReference>
<keyword evidence="2" id="KW-0645">Protease</keyword>
<evidence type="ECO:0000313" key="10">
    <source>
        <dbReference type="EMBL" id="GAO52420.1"/>
    </source>
</evidence>
<dbReference type="Gene3D" id="2.40.70.10">
    <property type="entry name" value="Acid Proteases"/>
    <property type="match status" value="2"/>
</dbReference>
<organism evidence="10 11">
    <name type="scientific">Saitoella complicata (strain BCRC 22490 / CBS 7301 / JCM 7358 / NBRC 10748 / NRRL Y-17804)</name>
    <dbReference type="NCBI Taxonomy" id="698492"/>
    <lineage>
        <taxon>Eukaryota</taxon>
        <taxon>Fungi</taxon>
        <taxon>Dikarya</taxon>
        <taxon>Ascomycota</taxon>
        <taxon>Taphrinomycotina</taxon>
        <taxon>Taphrinomycotina incertae sedis</taxon>
        <taxon>Saitoella</taxon>
    </lineage>
</organism>
<dbReference type="GO" id="GO:0004190">
    <property type="term" value="F:aspartic-type endopeptidase activity"/>
    <property type="evidence" value="ECO:0007669"/>
    <property type="project" value="UniProtKB-KW"/>
</dbReference>
<dbReference type="InterPro" id="IPR033121">
    <property type="entry name" value="PEPTIDASE_A1"/>
</dbReference>
<dbReference type="STRING" id="698492.A0A0E9NSM1"/>
<evidence type="ECO:0000256" key="2">
    <source>
        <dbReference type="ARBA" id="ARBA00022670"/>
    </source>
</evidence>
<keyword evidence="7" id="KW-1015">Disulfide bond</keyword>
<protein>
    <recommendedName>
        <fullName evidence="9">Peptidase A1 domain-containing protein</fullName>
    </recommendedName>
</protein>
<evidence type="ECO:0000256" key="8">
    <source>
        <dbReference type="SAM" id="MobiDB-lite"/>
    </source>
</evidence>
<keyword evidence="11" id="KW-1185">Reference proteome</keyword>
<feature type="active site" evidence="6">
    <location>
        <position position="327"/>
    </location>
</feature>
<keyword evidence="3" id="KW-0732">Signal</keyword>
<dbReference type="Pfam" id="PF00026">
    <property type="entry name" value="Asp"/>
    <property type="match status" value="1"/>
</dbReference>
<keyword evidence="4" id="KW-0064">Aspartyl protease</keyword>
<name>A0A0E9NSM1_SAICN</name>
<reference evidence="10 11" key="1">
    <citation type="journal article" date="2011" name="J. Gen. Appl. Microbiol.">
        <title>Draft genome sequencing of the enigmatic yeast Saitoella complicata.</title>
        <authorList>
            <person name="Nishida H."/>
            <person name="Hamamoto M."/>
            <person name="Sugiyama J."/>
        </authorList>
    </citation>
    <scope>NUCLEOTIDE SEQUENCE [LARGE SCALE GENOMIC DNA]</scope>
    <source>
        <strain evidence="10 11">NRRL Y-17804</strain>
    </source>
</reference>
<evidence type="ECO:0000256" key="1">
    <source>
        <dbReference type="ARBA" id="ARBA00007447"/>
    </source>
</evidence>
<sequence length="722" mass="79077">MEQRDSLYRYNLQASMATVSLEVPHLWPMRTKVRSEHTTVRSGFAEARILDPANCKRARHRTVMVCPNLGNHHGALLFTSSHRVFLPVLRSLHWFHGWLSMWCSGFIHKGYLYQATYPRMYLSPLSTINFTDRETHVLGGGAYESVIPYVVDVRPGGVGDHMDDARTCPGMDPTRSPNQSTAMPTIRPPRVLTDRGWDAMRYVRNSNLSNSCVRASLLIFAAIRSSHLHVLFSPDSDYKTTPSPEHDFHPHHPARRPRQLPFGNEKTVKYSISKRTAGSNLSSGDLGKRQSFDAPIYMPSVAPVAYAGYFINISIGTPPQNITVQLDTGSTDLWVKSPSIPQCEAGNCTLGTYDSSSSSTFNNLSEAFLVQYGDYTYGQGTYATETVVIGNDTITNVTFGYATAANSSESLMGVGLEGTEGSATFTYPTIVEDLYNQSLIERKFFSLYLNDFDSGVGEIIFGGVDNDKFEGDLSGPFPILANPATGQVERYVIPLTTLSLTINGSASNVTGLPLDVLLDSGGQYCQFPPDLVDYVATALGLNSSEEAGGMYFCPCDLSVPSSDDTTDNVLSFSFDNGTSFVNVPFHELIVPAADNDGAPLVDENGNPVCQLGLTYGGSTDYSASYILGDPFLRSAYVAYDIDNLNIYVGQTVFNSTTSNITVFPVSMNLSCSDRHASLFLGRSRSIWPPCLLILWKSRSLMFDGIVQCVVELLCHCLCACDA</sequence>
<evidence type="ECO:0000313" key="11">
    <source>
        <dbReference type="Proteomes" id="UP000033140"/>
    </source>
</evidence>
<comment type="similarity">
    <text evidence="1">Belongs to the peptidase A1 family.</text>
</comment>
<dbReference type="InterPro" id="IPR001461">
    <property type="entry name" value="Aspartic_peptidase_A1"/>
</dbReference>
<dbReference type="GO" id="GO:0006508">
    <property type="term" value="P:proteolysis"/>
    <property type="evidence" value="ECO:0007669"/>
    <property type="project" value="UniProtKB-KW"/>
</dbReference>
<dbReference type="SUPFAM" id="SSF50630">
    <property type="entry name" value="Acid proteases"/>
    <property type="match status" value="1"/>
</dbReference>
<dbReference type="PROSITE" id="PS51767">
    <property type="entry name" value="PEPTIDASE_A1"/>
    <property type="match status" value="1"/>
</dbReference>
<evidence type="ECO:0000256" key="6">
    <source>
        <dbReference type="PIRSR" id="PIRSR601461-1"/>
    </source>
</evidence>
<feature type="disulfide bond" evidence="7">
    <location>
        <begin position="555"/>
        <end position="609"/>
    </location>
</feature>
<proteinExistence type="inferred from homology"/>
<evidence type="ECO:0000256" key="4">
    <source>
        <dbReference type="ARBA" id="ARBA00022750"/>
    </source>
</evidence>
<dbReference type="CDD" id="cd05474">
    <property type="entry name" value="SAP_like"/>
    <property type="match status" value="1"/>
</dbReference>
<dbReference type="PRINTS" id="PR00792">
    <property type="entry name" value="PEPSIN"/>
</dbReference>
<evidence type="ECO:0000256" key="3">
    <source>
        <dbReference type="ARBA" id="ARBA00022729"/>
    </source>
</evidence>